<accession>A0A3M0BVA1</accession>
<evidence type="ECO:0000256" key="4">
    <source>
        <dbReference type="ARBA" id="ARBA00022840"/>
    </source>
</evidence>
<dbReference type="InterPro" id="IPR003593">
    <property type="entry name" value="AAA+_ATPase"/>
</dbReference>
<dbReference type="GO" id="GO:0016887">
    <property type="term" value="F:ATP hydrolysis activity"/>
    <property type="evidence" value="ECO:0007669"/>
    <property type="project" value="InterPro"/>
</dbReference>
<evidence type="ECO:0000256" key="1">
    <source>
        <dbReference type="ARBA" id="ARBA00005417"/>
    </source>
</evidence>
<dbReference type="Proteomes" id="UP000271227">
    <property type="component" value="Unassembled WGS sequence"/>
</dbReference>
<dbReference type="PANTHER" id="PTHR43335:SF4">
    <property type="entry name" value="ABC TRANSPORTER, ATP-BINDING PROTEIN"/>
    <property type="match status" value="1"/>
</dbReference>
<keyword evidence="2" id="KW-0813">Transport</keyword>
<dbReference type="SUPFAM" id="SSF52540">
    <property type="entry name" value="P-loop containing nucleoside triphosphate hydrolases"/>
    <property type="match status" value="1"/>
</dbReference>
<keyword evidence="3" id="KW-0547">Nucleotide-binding</keyword>
<dbReference type="SMART" id="SM00382">
    <property type="entry name" value="AAA"/>
    <property type="match status" value="1"/>
</dbReference>
<dbReference type="Gene3D" id="3.40.50.300">
    <property type="entry name" value="P-loop containing nucleotide triphosphate hydrolases"/>
    <property type="match status" value="1"/>
</dbReference>
<dbReference type="PANTHER" id="PTHR43335">
    <property type="entry name" value="ABC TRANSPORTER, ATP-BINDING PROTEIN"/>
    <property type="match status" value="1"/>
</dbReference>
<protein>
    <submittedName>
        <fullName evidence="6">ABC-2 type transport system ATP-binding protein</fullName>
    </submittedName>
</protein>
<evidence type="ECO:0000256" key="3">
    <source>
        <dbReference type="ARBA" id="ARBA00022741"/>
    </source>
</evidence>
<dbReference type="InParanoid" id="A0A3M0BVA1"/>
<sequence>MTALVEARNLVKRFGPFTAVDGISLTVAKGEVLGFLGPNGAGKTTTMKMLTGYLTPSAGEARIAGIPVNGGAVAARRRVGYLPEGAPLYGDMTVRAFLRFIASAHGMDRDAAVNVVESAGGAVHLDGVMEQRIETLSKGYKRRVGLAAAILHAPEVLILDEPTDGLDPNQKHDVRSLINTMAAERAIIISTHILEEVEALCTRAVIIDRGRLVADGTPSELKARSRYRNAVTMLVPAGETAAVEEALRAVPGVSAVEQAREGAQTRLTVLSVDQADVSSAVAAMTAEKGWSVGEFSVEGGRLDDVFRFLTAGGAS</sequence>
<evidence type="ECO:0000256" key="2">
    <source>
        <dbReference type="ARBA" id="ARBA00022448"/>
    </source>
</evidence>
<evidence type="ECO:0000313" key="7">
    <source>
        <dbReference type="Proteomes" id="UP000271227"/>
    </source>
</evidence>
<comment type="caution">
    <text evidence="6">The sequence shown here is derived from an EMBL/GenBank/DDBJ whole genome shotgun (WGS) entry which is preliminary data.</text>
</comment>
<name>A0A3M0BVA1_9PROT</name>
<evidence type="ECO:0000313" key="6">
    <source>
        <dbReference type="EMBL" id="RMB01504.1"/>
    </source>
</evidence>
<dbReference type="CDD" id="cd03230">
    <property type="entry name" value="ABC_DR_subfamily_A"/>
    <property type="match status" value="1"/>
</dbReference>
<organism evidence="6 7">
    <name type="scientific">Eilatimonas milleporae</name>
    <dbReference type="NCBI Taxonomy" id="911205"/>
    <lineage>
        <taxon>Bacteria</taxon>
        <taxon>Pseudomonadati</taxon>
        <taxon>Pseudomonadota</taxon>
        <taxon>Alphaproteobacteria</taxon>
        <taxon>Kordiimonadales</taxon>
        <taxon>Kordiimonadaceae</taxon>
        <taxon>Eilatimonas</taxon>
    </lineage>
</organism>
<keyword evidence="4 6" id="KW-0067">ATP-binding</keyword>
<proteinExistence type="inferred from homology"/>
<dbReference type="RefSeq" id="WP_121940324.1">
    <property type="nucleotide sequence ID" value="NZ_REFR01000016.1"/>
</dbReference>
<reference evidence="6 7" key="1">
    <citation type="submission" date="2018-10" db="EMBL/GenBank/DDBJ databases">
        <title>Genomic Encyclopedia of Archaeal and Bacterial Type Strains, Phase II (KMG-II): from individual species to whole genera.</title>
        <authorList>
            <person name="Goeker M."/>
        </authorList>
    </citation>
    <scope>NUCLEOTIDE SEQUENCE [LARGE SCALE GENOMIC DNA]</scope>
    <source>
        <strain evidence="6 7">DSM 25217</strain>
    </source>
</reference>
<dbReference type="InterPro" id="IPR027417">
    <property type="entry name" value="P-loop_NTPase"/>
</dbReference>
<dbReference type="OrthoDB" id="9778547at2"/>
<dbReference type="AlphaFoldDB" id="A0A3M0BVA1"/>
<dbReference type="InterPro" id="IPR003439">
    <property type="entry name" value="ABC_transporter-like_ATP-bd"/>
</dbReference>
<dbReference type="Pfam" id="PF00005">
    <property type="entry name" value="ABC_tran"/>
    <property type="match status" value="1"/>
</dbReference>
<feature type="domain" description="AAA+ ATPase" evidence="5">
    <location>
        <begin position="29"/>
        <end position="211"/>
    </location>
</feature>
<evidence type="ECO:0000259" key="5">
    <source>
        <dbReference type="SMART" id="SM00382"/>
    </source>
</evidence>
<comment type="similarity">
    <text evidence="1">Belongs to the ABC transporter superfamily.</text>
</comment>
<keyword evidence="7" id="KW-1185">Reference proteome</keyword>
<dbReference type="EMBL" id="REFR01000016">
    <property type="protein sequence ID" value="RMB01504.1"/>
    <property type="molecule type" value="Genomic_DNA"/>
</dbReference>
<gene>
    <name evidence="6" type="ORF">BXY39_3691</name>
</gene>
<dbReference type="GO" id="GO:0005524">
    <property type="term" value="F:ATP binding"/>
    <property type="evidence" value="ECO:0007669"/>
    <property type="project" value="UniProtKB-KW"/>
</dbReference>